<feature type="region of interest" description="Disordered" evidence="1">
    <location>
        <begin position="58"/>
        <end position="139"/>
    </location>
</feature>
<dbReference type="OrthoDB" id="439943at2759"/>
<feature type="compositionally biased region" description="Basic residues" evidence="1">
    <location>
        <begin position="784"/>
        <end position="795"/>
    </location>
</feature>
<keyword evidence="3" id="KW-1185">Reference proteome</keyword>
<feature type="region of interest" description="Disordered" evidence="1">
    <location>
        <begin position="1"/>
        <end position="23"/>
    </location>
</feature>
<dbReference type="AlphaFoldDB" id="A0A9P4RB13"/>
<proteinExistence type="predicted"/>
<name>A0A9P4RB13_9PLEO</name>
<gene>
    <name evidence="2" type="ORF">EJ04DRAFT_572480</name>
</gene>
<reference evidence="2" key="1">
    <citation type="journal article" date="2020" name="Stud. Mycol.">
        <title>101 Dothideomycetes genomes: a test case for predicting lifestyles and emergence of pathogens.</title>
        <authorList>
            <person name="Haridas S."/>
            <person name="Albert R."/>
            <person name="Binder M."/>
            <person name="Bloem J."/>
            <person name="Labutti K."/>
            <person name="Salamov A."/>
            <person name="Andreopoulos B."/>
            <person name="Baker S."/>
            <person name="Barry K."/>
            <person name="Bills G."/>
            <person name="Bluhm B."/>
            <person name="Cannon C."/>
            <person name="Castanera R."/>
            <person name="Culley D."/>
            <person name="Daum C."/>
            <person name="Ezra D."/>
            <person name="Gonzalez J."/>
            <person name="Henrissat B."/>
            <person name="Kuo A."/>
            <person name="Liang C."/>
            <person name="Lipzen A."/>
            <person name="Lutzoni F."/>
            <person name="Magnuson J."/>
            <person name="Mondo S."/>
            <person name="Nolan M."/>
            <person name="Ohm R."/>
            <person name="Pangilinan J."/>
            <person name="Park H.-J."/>
            <person name="Ramirez L."/>
            <person name="Alfaro M."/>
            <person name="Sun H."/>
            <person name="Tritt A."/>
            <person name="Yoshinaga Y."/>
            <person name="Zwiers L.-H."/>
            <person name="Turgeon B."/>
            <person name="Goodwin S."/>
            <person name="Spatafora J."/>
            <person name="Crous P."/>
            <person name="Grigoriev I."/>
        </authorList>
    </citation>
    <scope>NUCLEOTIDE SEQUENCE</scope>
    <source>
        <strain evidence="2">CBS 125425</strain>
    </source>
</reference>
<sequence>MDTNSEPDTSQELSYPHTPISTSLASLDLPNLIMRSKRLPEEAQSSLDASYFEVLDRGDAVSETSDDDGQTESLASTDIHTPDDVASISSDSTDDEDVDLIPEHPPEYTEYPPPNDPLAEAPMQSTTPEGSMIASNADTQVGMPRYLELEEALTKERTWMEGSAVIRRFDHPQGLPSVLLRYGCTEIQFTLKAGLSPRMLSVSKPYRILYVGVFPSWAEDKITSHITSALQTPSRLLNVLEENASVMVDRCTSVKIKNESGKRSCLDMALASGGTITYRPNNSLQLRGDTSDAQLPDLVVFYQSPAHSLASSSSETGKFLLARQVFERHAVPKLDICLVTPYGDCPSTFRPESNSLRVCVDGLNSSNGSFDTQEILPIDVSTFVNIEPLQLNRHLSLLEHSRQRKIQKPSKYGKKLNLGDFVPKRVKDACFPKIFEQRAMMKLCISLLMLTVVTLVYLTQTKQSSGLIGIDTATQAQTSSAVSMSTTLSEASSVLAVPTLDTPASKMPHSLAAAVRTMPGELTVVHSEESTPSKQHQKPAEEKYSGYELTITGIHEFMLSPSKQFSYRRRKPQLQIQVLRNSEAVAVKISQFRDGAYTVQLEEEVPASLFNVHIVTKPKPLLKQSFEVTLGSSRSTASHWTDSAKHGLAVAQHNLKILSVQVTKGLQTSVTQIETGAALLLDQTTFWIQGSSQSVAEHLQEANRQASRQLSIGANLTKDLSKTLQQNWRVCASKTTGVIHDAVGASVQSLWKSTRPARTSSVVLRARQNALRLRAKLEHAARRSTLRMDKKKQFKGRKEFKNSRLSKGKPKQ</sequence>
<feature type="compositionally biased region" description="Polar residues" evidence="1">
    <location>
        <begin position="123"/>
        <end position="139"/>
    </location>
</feature>
<feature type="region of interest" description="Disordered" evidence="1">
    <location>
        <begin position="784"/>
        <end position="812"/>
    </location>
</feature>
<evidence type="ECO:0000313" key="2">
    <source>
        <dbReference type="EMBL" id="KAF2740183.1"/>
    </source>
</evidence>
<comment type="caution">
    <text evidence="2">The sequence shown here is derived from an EMBL/GenBank/DDBJ whole genome shotgun (WGS) entry which is preliminary data.</text>
</comment>
<accession>A0A9P4RB13</accession>
<dbReference type="EMBL" id="ML996101">
    <property type="protein sequence ID" value="KAF2740183.1"/>
    <property type="molecule type" value="Genomic_DNA"/>
</dbReference>
<organism evidence="2 3">
    <name type="scientific">Polyplosphaeria fusca</name>
    <dbReference type="NCBI Taxonomy" id="682080"/>
    <lineage>
        <taxon>Eukaryota</taxon>
        <taxon>Fungi</taxon>
        <taxon>Dikarya</taxon>
        <taxon>Ascomycota</taxon>
        <taxon>Pezizomycotina</taxon>
        <taxon>Dothideomycetes</taxon>
        <taxon>Pleosporomycetidae</taxon>
        <taxon>Pleosporales</taxon>
        <taxon>Tetraplosphaeriaceae</taxon>
        <taxon>Polyplosphaeria</taxon>
    </lineage>
</organism>
<dbReference type="Proteomes" id="UP000799444">
    <property type="component" value="Unassembled WGS sequence"/>
</dbReference>
<evidence type="ECO:0000256" key="1">
    <source>
        <dbReference type="SAM" id="MobiDB-lite"/>
    </source>
</evidence>
<protein>
    <submittedName>
        <fullName evidence="2">Uncharacterized protein</fullName>
    </submittedName>
</protein>
<evidence type="ECO:0000313" key="3">
    <source>
        <dbReference type="Proteomes" id="UP000799444"/>
    </source>
</evidence>